<reference evidence="1 2" key="1">
    <citation type="journal article" date="2018" name="Sci. Rep.">
        <title>Genomic signatures of local adaptation to the degree of environmental predictability in rotifers.</title>
        <authorList>
            <person name="Franch-Gras L."/>
            <person name="Hahn C."/>
            <person name="Garcia-Roger E.M."/>
            <person name="Carmona M.J."/>
            <person name="Serra M."/>
            <person name="Gomez A."/>
        </authorList>
    </citation>
    <scope>NUCLEOTIDE SEQUENCE [LARGE SCALE GENOMIC DNA]</scope>
    <source>
        <strain evidence="1">HYR1</strain>
    </source>
</reference>
<protein>
    <submittedName>
        <fullName evidence="1">Uncharacterized protein</fullName>
    </submittedName>
</protein>
<evidence type="ECO:0000313" key="1">
    <source>
        <dbReference type="EMBL" id="RNA10265.1"/>
    </source>
</evidence>
<keyword evidence="2" id="KW-1185">Reference proteome</keyword>
<evidence type="ECO:0000313" key="2">
    <source>
        <dbReference type="Proteomes" id="UP000276133"/>
    </source>
</evidence>
<comment type="caution">
    <text evidence="1">The sequence shown here is derived from an EMBL/GenBank/DDBJ whole genome shotgun (WGS) entry which is preliminary data.</text>
</comment>
<organism evidence="1 2">
    <name type="scientific">Brachionus plicatilis</name>
    <name type="common">Marine rotifer</name>
    <name type="synonym">Brachionus muelleri</name>
    <dbReference type="NCBI Taxonomy" id="10195"/>
    <lineage>
        <taxon>Eukaryota</taxon>
        <taxon>Metazoa</taxon>
        <taxon>Spiralia</taxon>
        <taxon>Gnathifera</taxon>
        <taxon>Rotifera</taxon>
        <taxon>Eurotatoria</taxon>
        <taxon>Monogononta</taxon>
        <taxon>Pseudotrocha</taxon>
        <taxon>Ploima</taxon>
        <taxon>Brachionidae</taxon>
        <taxon>Brachionus</taxon>
    </lineage>
</organism>
<proteinExistence type="predicted"/>
<accession>A0A3M7QH16</accession>
<sequence length="76" mass="8685">MTQIKLGEKLETSEEFEAEFQNYWLYSAKAPAYSPDLIPIEMVINIVLDKNGGWSDCNLRKITRNPLVKSALLIII</sequence>
<gene>
    <name evidence="1" type="ORF">BpHYR1_026771</name>
</gene>
<dbReference type="Proteomes" id="UP000276133">
    <property type="component" value="Unassembled WGS sequence"/>
</dbReference>
<name>A0A3M7QH16_BRAPC</name>
<dbReference type="AlphaFoldDB" id="A0A3M7QH16"/>
<dbReference type="EMBL" id="REGN01006250">
    <property type="protein sequence ID" value="RNA10265.1"/>
    <property type="molecule type" value="Genomic_DNA"/>
</dbReference>